<dbReference type="InterPro" id="IPR036390">
    <property type="entry name" value="WH_DNA-bd_sf"/>
</dbReference>
<dbReference type="AlphaFoldDB" id="U5W909"/>
<dbReference type="Gene3D" id="1.10.10.10">
    <property type="entry name" value="Winged helix-like DNA-binding domain superfamily/Winged helix DNA-binding domain"/>
    <property type="match status" value="1"/>
</dbReference>
<dbReference type="InterPro" id="IPR005119">
    <property type="entry name" value="LysR_subst-bd"/>
</dbReference>
<evidence type="ECO:0000313" key="6">
    <source>
        <dbReference type="EMBL" id="AGZ45609.1"/>
    </source>
</evidence>
<dbReference type="STRING" id="1246995.AFR_36765"/>
<keyword evidence="3" id="KW-0238">DNA-binding</keyword>
<dbReference type="PATRIC" id="fig|1246995.3.peg.7437"/>
<dbReference type="GO" id="GO:0003677">
    <property type="term" value="F:DNA binding"/>
    <property type="evidence" value="ECO:0007669"/>
    <property type="project" value="UniProtKB-KW"/>
</dbReference>
<sequence length="298" mass="32580">MLDIHRLRLLRELDRRGTLAAVARALSYSPSAISQQLTQLEAETGTTLLEHVGRGVRLTEQARILVRHTEVILERLELAEADLARSMTEVTGTLRVASFQSVMLALVPTALSLVAERHPALRVQLTQAEAHDAFAGLVAHDFDLVLGEEYPGLAQPRLDGVDEEDLTSDEMRFAVPPDGPWSRGELSELAGAPFVFDPGNIIPGQWARNTCRSAGFEPDVRFSSGDLLLQVRLVETGHAVAFLPDLLWAGSSPGAVRLHHLPGRPRRRLFTGVRSGAGQQPRVRAFREALRSSITSTG</sequence>
<dbReference type="eggNOG" id="COG0583">
    <property type="taxonomic scope" value="Bacteria"/>
</dbReference>
<dbReference type="PANTHER" id="PTHR30346">
    <property type="entry name" value="TRANSCRIPTIONAL DUAL REGULATOR HCAR-RELATED"/>
    <property type="match status" value="1"/>
</dbReference>
<dbReference type="Pfam" id="PF03466">
    <property type="entry name" value="LysR_substrate"/>
    <property type="match status" value="1"/>
</dbReference>
<dbReference type="OrthoDB" id="3673085at2"/>
<comment type="similarity">
    <text evidence="1">Belongs to the LysR transcriptional regulatory family.</text>
</comment>
<evidence type="ECO:0000259" key="5">
    <source>
        <dbReference type="PROSITE" id="PS50931"/>
    </source>
</evidence>
<keyword evidence="7" id="KW-1185">Reference proteome</keyword>
<reference evidence="6 7" key="1">
    <citation type="journal article" date="2014" name="J. Biotechnol.">
        <title>Complete genome sequence of the actinobacterium Actinoplanes friuliensis HAG 010964, producer of the lipopeptide antibiotic friulimycin.</title>
        <authorList>
            <person name="Ruckert C."/>
            <person name="Szczepanowski R."/>
            <person name="Albersmeier A."/>
            <person name="Goesmann A."/>
            <person name="Fischer N."/>
            <person name="Steinkamper A."/>
            <person name="Puhler A."/>
            <person name="Biener R."/>
            <person name="Schwartz D."/>
            <person name="Kalinowski J."/>
        </authorList>
    </citation>
    <scope>NUCLEOTIDE SEQUENCE [LARGE SCALE GENOMIC DNA]</scope>
    <source>
        <strain evidence="6 7">DSM 7358</strain>
    </source>
</reference>
<proteinExistence type="inferred from homology"/>
<feature type="domain" description="HTH lysR-type" evidence="5">
    <location>
        <begin position="2"/>
        <end position="59"/>
    </location>
</feature>
<keyword evidence="2" id="KW-0805">Transcription regulation</keyword>
<dbReference type="GO" id="GO:0032993">
    <property type="term" value="C:protein-DNA complex"/>
    <property type="evidence" value="ECO:0007669"/>
    <property type="project" value="TreeGrafter"/>
</dbReference>
<dbReference type="InterPro" id="IPR000847">
    <property type="entry name" value="LysR_HTH_N"/>
</dbReference>
<dbReference type="InterPro" id="IPR036388">
    <property type="entry name" value="WH-like_DNA-bd_sf"/>
</dbReference>
<keyword evidence="4" id="KW-0804">Transcription</keyword>
<dbReference type="HOGENOM" id="CLU_039613_6_0_11"/>
<name>U5W909_9ACTN</name>
<evidence type="ECO:0000313" key="7">
    <source>
        <dbReference type="Proteomes" id="UP000017746"/>
    </source>
</evidence>
<organism evidence="6 7">
    <name type="scientific">Actinoplanes friuliensis DSM 7358</name>
    <dbReference type="NCBI Taxonomy" id="1246995"/>
    <lineage>
        <taxon>Bacteria</taxon>
        <taxon>Bacillati</taxon>
        <taxon>Actinomycetota</taxon>
        <taxon>Actinomycetes</taxon>
        <taxon>Micromonosporales</taxon>
        <taxon>Micromonosporaceae</taxon>
        <taxon>Actinoplanes</taxon>
    </lineage>
</organism>
<dbReference type="PROSITE" id="PS50931">
    <property type="entry name" value="HTH_LYSR"/>
    <property type="match status" value="1"/>
</dbReference>
<dbReference type="SUPFAM" id="SSF53850">
    <property type="entry name" value="Periplasmic binding protein-like II"/>
    <property type="match status" value="1"/>
</dbReference>
<evidence type="ECO:0000256" key="4">
    <source>
        <dbReference type="ARBA" id="ARBA00023163"/>
    </source>
</evidence>
<gene>
    <name evidence="6" type="ORF">AFR_36765</name>
</gene>
<dbReference type="PANTHER" id="PTHR30346:SF29">
    <property type="entry name" value="LYSR SUBSTRATE-BINDING"/>
    <property type="match status" value="1"/>
</dbReference>
<dbReference type="GO" id="GO:0003700">
    <property type="term" value="F:DNA-binding transcription factor activity"/>
    <property type="evidence" value="ECO:0007669"/>
    <property type="project" value="InterPro"/>
</dbReference>
<protein>
    <submittedName>
        <fullName evidence="6">LysR family transcriptional regulator</fullName>
    </submittedName>
</protein>
<dbReference type="Gene3D" id="3.40.190.10">
    <property type="entry name" value="Periplasmic binding protein-like II"/>
    <property type="match status" value="2"/>
</dbReference>
<dbReference type="RefSeq" id="WP_023561945.1">
    <property type="nucleotide sequence ID" value="NC_022657.1"/>
</dbReference>
<evidence type="ECO:0000256" key="1">
    <source>
        <dbReference type="ARBA" id="ARBA00009437"/>
    </source>
</evidence>
<evidence type="ECO:0000256" key="2">
    <source>
        <dbReference type="ARBA" id="ARBA00023015"/>
    </source>
</evidence>
<dbReference type="Pfam" id="PF00126">
    <property type="entry name" value="HTH_1"/>
    <property type="match status" value="1"/>
</dbReference>
<dbReference type="KEGG" id="afs:AFR_36765"/>
<dbReference type="Proteomes" id="UP000017746">
    <property type="component" value="Chromosome"/>
</dbReference>
<dbReference type="SUPFAM" id="SSF46785">
    <property type="entry name" value="Winged helix' DNA-binding domain"/>
    <property type="match status" value="1"/>
</dbReference>
<evidence type="ECO:0000256" key="3">
    <source>
        <dbReference type="ARBA" id="ARBA00023125"/>
    </source>
</evidence>
<accession>U5W909</accession>
<dbReference type="EMBL" id="CP006272">
    <property type="protein sequence ID" value="AGZ45609.1"/>
    <property type="molecule type" value="Genomic_DNA"/>
</dbReference>